<keyword evidence="3" id="KW-0804">Transcription</keyword>
<dbReference type="Gene3D" id="1.10.260.40">
    <property type="entry name" value="lambda repressor-like DNA-binding domains"/>
    <property type="match status" value="1"/>
</dbReference>
<dbReference type="InterPro" id="IPR046335">
    <property type="entry name" value="LacI/GalR-like_sensor"/>
</dbReference>
<dbReference type="PROSITE" id="PS00356">
    <property type="entry name" value="HTH_LACI_1"/>
    <property type="match status" value="1"/>
</dbReference>
<evidence type="ECO:0000256" key="3">
    <source>
        <dbReference type="ARBA" id="ARBA00023163"/>
    </source>
</evidence>
<dbReference type="InterPro" id="IPR010982">
    <property type="entry name" value="Lambda_DNA-bd_dom_sf"/>
</dbReference>
<evidence type="ECO:0000313" key="5">
    <source>
        <dbReference type="EMBL" id="AFG36516.1"/>
    </source>
</evidence>
<evidence type="ECO:0000256" key="1">
    <source>
        <dbReference type="ARBA" id="ARBA00023015"/>
    </source>
</evidence>
<feature type="domain" description="HTH lacI-type" evidence="4">
    <location>
        <begin position="12"/>
        <end position="66"/>
    </location>
</feature>
<dbReference type="Pfam" id="PF00356">
    <property type="entry name" value="LacI"/>
    <property type="match status" value="1"/>
</dbReference>
<accession>H9UG73</accession>
<dbReference type="EMBL" id="CP003282">
    <property type="protein sequence ID" value="AFG36516.1"/>
    <property type="molecule type" value="Genomic_DNA"/>
</dbReference>
<keyword evidence="2" id="KW-0238">DNA-binding</keyword>
<name>H9UG73_SPIAZ</name>
<dbReference type="GO" id="GO:0000976">
    <property type="term" value="F:transcription cis-regulatory region binding"/>
    <property type="evidence" value="ECO:0007669"/>
    <property type="project" value="TreeGrafter"/>
</dbReference>
<dbReference type="Gene3D" id="3.40.50.2300">
    <property type="match status" value="2"/>
</dbReference>
<dbReference type="Pfam" id="PF13377">
    <property type="entry name" value="Peripla_BP_3"/>
    <property type="match status" value="1"/>
</dbReference>
<evidence type="ECO:0000259" key="4">
    <source>
        <dbReference type="PROSITE" id="PS50932"/>
    </source>
</evidence>
<dbReference type="InterPro" id="IPR000843">
    <property type="entry name" value="HTH_LacI"/>
</dbReference>
<keyword evidence="1" id="KW-0805">Transcription regulation</keyword>
<sequence length="335" mass="38271">MSKKQTARKKSVTMQDIANETGVSITTVSHVINKTRHVNSETRSLVLDAMNRLEYSTRKTRKRPAAAEGILGVIVADIREDYYVALVKAIETIASENGLSILLCDSEMDPEKEEKNIHTILERDVSGMIIAPIDSRTFPRELRETSLPVVLVDRQYDEHNRTFVGINNFESSVMAYRHLQNKGCSRIGFIGYSEHVYTVRKRIIGYKASVVETTPAYQPQVLKLHYDKEDSFSRIARFITEHDFDGLICATSDLCYETISALHETHIRIPEDIQVITYDDNKWLDYLKYPVSVVSQPTAEIGAYAVEKLIQYIESPEDDPRIKTEVFFEVSIIDR</sequence>
<dbReference type="eggNOG" id="COG1609">
    <property type="taxonomic scope" value="Bacteria"/>
</dbReference>
<evidence type="ECO:0000256" key="2">
    <source>
        <dbReference type="ARBA" id="ARBA00023125"/>
    </source>
</evidence>
<protein>
    <submittedName>
        <fullName evidence="5">Transcriptional regulator</fullName>
    </submittedName>
</protein>
<evidence type="ECO:0000313" key="6">
    <source>
        <dbReference type="Proteomes" id="UP000007383"/>
    </source>
</evidence>
<dbReference type="SUPFAM" id="SSF47413">
    <property type="entry name" value="lambda repressor-like DNA-binding domains"/>
    <property type="match status" value="1"/>
</dbReference>
<reference evidence="6" key="1">
    <citation type="journal article" date="2013" name="Stand. Genomic Sci.">
        <title>Complete genome sequence of the halophilic bacterium Spirochaeta africana type strain (Z-7692(T)) from the alkaline Lake Magadi in the East African Rift.</title>
        <authorList>
            <person name="Liolos K."/>
            <person name="Abt B."/>
            <person name="Scheuner C."/>
            <person name="Teshima H."/>
            <person name="Held B."/>
            <person name="Lapidus A."/>
            <person name="Nolan M."/>
            <person name="Lucas S."/>
            <person name="Deshpande S."/>
            <person name="Cheng J.F."/>
            <person name="Tapia R."/>
            <person name="Goodwin L.A."/>
            <person name="Pitluck S."/>
            <person name="Pagani I."/>
            <person name="Ivanova N."/>
            <person name="Mavromatis K."/>
            <person name="Mikhailova N."/>
            <person name="Huntemann M."/>
            <person name="Pati A."/>
            <person name="Chen A."/>
            <person name="Palaniappan K."/>
            <person name="Land M."/>
            <person name="Rohde M."/>
            <person name="Tindall B.J."/>
            <person name="Detter J.C."/>
            <person name="Goker M."/>
            <person name="Bristow J."/>
            <person name="Eisen J.A."/>
            <person name="Markowitz V."/>
            <person name="Hugenholtz P."/>
            <person name="Woyke T."/>
            <person name="Klenk H.P."/>
            <person name="Kyrpides N.C."/>
        </authorList>
    </citation>
    <scope>NUCLEOTIDE SEQUENCE</scope>
    <source>
        <strain evidence="6">ATCC 700263 / DSM 8902 / Z-7692</strain>
    </source>
</reference>
<dbReference type="InterPro" id="IPR028082">
    <property type="entry name" value="Peripla_BP_I"/>
</dbReference>
<dbReference type="SMART" id="SM00354">
    <property type="entry name" value="HTH_LACI"/>
    <property type="match status" value="1"/>
</dbReference>
<organism evidence="5 6">
    <name type="scientific">Spirochaeta africana (strain ATCC 700263 / DSM 8902 / Z-7692)</name>
    <dbReference type="NCBI Taxonomy" id="889378"/>
    <lineage>
        <taxon>Bacteria</taxon>
        <taxon>Pseudomonadati</taxon>
        <taxon>Spirochaetota</taxon>
        <taxon>Spirochaetia</taxon>
        <taxon>Spirochaetales</taxon>
        <taxon>Spirochaetaceae</taxon>
        <taxon>Spirochaeta</taxon>
    </lineage>
</organism>
<dbReference type="SUPFAM" id="SSF53822">
    <property type="entry name" value="Periplasmic binding protein-like I"/>
    <property type="match status" value="1"/>
</dbReference>
<gene>
    <name evidence="5" type="ordered locus">Spiaf_0411</name>
</gene>
<dbReference type="AlphaFoldDB" id="H9UG73"/>
<dbReference type="Proteomes" id="UP000007383">
    <property type="component" value="Chromosome"/>
</dbReference>
<proteinExistence type="predicted"/>
<dbReference type="KEGG" id="sfc:Spiaf_0411"/>
<dbReference type="PATRIC" id="fig|889378.3.peg.419"/>
<dbReference type="CDD" id="cd01392">
    <property type="entry name" value="HTH_LacI"/>
    <property type="match status" value="1"/>
</dbReference>
<keyword evidence="6" id="KW-1185">Reference proteome</keyword>
<dbReference type="PANTHER" id="PTHR30146:SF109">
    <property type="entry name" value="HTH-TYPE TRANSCRIPTIONAL REGULATOR GALS"/>
    <property type="match status" value="1"/>
</dbReference>
<dbReference type="HOGENOM" id="CLU_037628_6_2_12"/>
<dbReference type="RefSeq" id="WP_014454513.1">
    <property type="nucleotide sequence ID" value="NC_017098.1"/>
</dbReference>
<dbReference type="STRING" id="889378.Spiaf_0411"/>
<dbReference type="PROSITE" id="PS50932">
    <property type="entry name" value="HTH_LACI_2"/>
    <property type="match status" value="1"/>
</dbReference>
<dbReference type="GO" id="GO:0003700">
    <property type="term" value="F:DNA-binding transcription factor activity"/>
    <property type="evidence" value="ECO:0007669"/>
    <property type="project" value="TreeGrafter"/>
</dbReference>
<dbReference type="PANTHER" id="PTHR30146">
    <property type="entry name" value="LACI-RELATED TRANSCRIPTIONAL REPRESSOR"/>
    <property type="match status" value="1"/>
</dbReference>